<reference evidence="8 9" key="1">
    <citation type="submission" date="2021-11" db="EMBL/GenBank/DDBJ databases">
        <title>Aliifidinibius sp. nov., a new bacterium isolated from saline soil.</title>
        <authorList>
            <person name="Galisteo C."/>
            <person name="De La Haba R."/>
            <person name="Sanchez-Porro C."/>
            <person name="Ventosa A."/>
        </authorList>
    </citation>
    <scope>NUCLEOTIDE SEQUENCE [LARGE SCALE GENOMIC DNA]</scope>
    <source>
        <strain evidence="8 9">KACC 190600</strain>
    </source>
</reference>
<dbReference type="Pfam" id="PF05569">
    <property type="entry name" value="Peptidase_M56"/>
    <property type="match status" value="1"/>
</dbReference>
<feature type="domain" description="TonB C-terminal" evidence="7">
    <location>
        <begin position="475"/>
        <end position="570"/>
    </location>
</feature>
<dbReference type="Gene3D" id="3.30.1150.10">
    <property type="match status" value="1"/>
</dbReference>
<feature type="transmembrane region" description="Helical" evidence="6">
    <location>
        <begin position="112"/>
        <end position="131"/>
    </location>
</feature>
<dbReference type="PROSITE" id="PS52015">
    <property type="entry name" value="TONB_CTD"/>
    <property type="match status" value="1"/>
</dbReference>
<comment type="subcellular location">
    <subcellularLocation>
        <location evidence="1">Membrane</location>
        <topology evidence="1">Single-pass membrane protein</topology>
    </subcellularLocation>
</comment>
<evidence type="ECO:0000256" key="1">
    <source>
        <dbReference type="ARBA" id="ARBA00004167"/>
    </source>
</evidence>
<evidence type="ECO:0000256" key="6">
    <source>
        <dbReference type="SAM" id="Phobius"/>
    </source>
</evidence>
<protein>
    <submittedName>
        <fullName evidence="8">M56 family metallopeptidase</fullName>
    </submittedName>
</protein>
<evidence type="ECO:0000256" key="3">
    <source>
        <dbReference type="ARBA" id="ARBA00022989"/>
    </source>
</evidence>
<evidence type="ECO:0000256" key="2">
    <source>
        <dbReference type="ARBA" id="ARBA00022692"/>
    </source>
</evidence>
<dbReference type="NCBIfam" id="TIGR01352">
    <property type="entry name" value="tonB_Cterm"/>
    <property type="match status" value="1"/>
</dbReference>
<feature type="transmembrane region" description="Helical" evidence="6">
    <location>
        <begin position="222"/>
        <end position="241"/>
    </location>
</feature>
<dbReference type="CDD" id="cd07341">
    <property type="entry name" value="M56_BlaR1_MecR1_like"/>
    <property type="match status" value="1"/>
</dbReference>
<gene>
    <name evidence="8" type="ORF">LQ318_00265</name>
</gene>
<evidence type="ECO:0000259" key="7">
    <source>
        <dbReference type="PROSITE" id="PS52015"/>
    </source>
</evidence>
<dbReference type="EMBL" id="JAJNDC010000001">
    <property type="protein sequence ID" value="MCW9711323.1"/>
    <property type="molecule type" value="Genomic_DNA"/>
</dbReference>
<dbReference type="PANTHER" id="PTHR34978">
    <property type="entry name" value="POSSIBLE SENSOR-TRANSDUCER PROTEIN BLAR"/>
    <property type="match status" value="1"/>
</dbReference>
<dbReference type="SUPFAM" id="SSF74653">
    <property type="entry name" value="TolA/TonB C-terminal domain"/>
    <property type="match status" value="1"/>
</dbReference>
<feature type="region of interest" description="Disordered" evidence="5">
    <location>
        <begin position="432"/>
        <end position="466"/>
    </location>
</feature>
<proteinExistence type="predicted"/>
<dbReference type="Proteomes" id="UP001207337">
    <property type="component" value="Unassembled WGS sequence"/>
</dbReference>
<evidence type="ECO:0000313" key="9">
    <source>
        <dbReference type="Proteomes" id="UP001207337"/>
    </source>
</evidence>
<comment type="caution">
    <text evidence="8">The sequence shown here is derived from an EMBL/GenBank/DDBJ whole genome shotgun (WGS) entry which is preliminary data.</text>
</comment>
<dbReference type="InterPro" id="IPR008756">
    <property type="entry name" value="Peptidase_M56"/>
</dbReference>
<dbReference type="InterPro" id="IPR037682">
    <property type="entry name" value="TonB_C"/>
</dbReference>
<keyword evidence="2 6" id="KW-0812">Transmembrane</keyword>
<accession>A0ABT3PU21</accession>
<dbReference type="InterPro" id="IPR052173">
    <property type="entry name" value="Beta-lactam_resp_regulator"/>
</dbReference>
<sequence length="596" mass="66662">MVELINILQTIGDITLANLWFPLIVWTVIALPITILLHRTDRIPPVYQYHSRMALLLALPLGIAGSYLIEMLGKALASSQAVAAKFIVVPNPISISATNSQTTPWNSLSDPMLWIGLTTIFLAIGAIYYLLRFIYNSIQLKQLAKNLEFNELPQVEELKISIGNNPVPNLNPLIAFSEHANIPFTYGWINTKIVIPAELKEDPDKMGMAIRHELMHIKHKDFLLNGMLLVLKALFWFHPLIHHLYNSSQEFREITCDGEVLSDNQFSKKRYAALLYELAEREYKNSNLARSMAVNPSSLKKRIQIMSTQNITPSSFRSSFLLTLVTASLVILTISCSDITDNGITNSEFQQAQVQMSANPDAKERPLYVLNGEQVTETDPPDALSRIKSKYIKSINVLKNQKALDKYGEAGRNGVLEIQFLDDINKETVFSDLKEAPTPPPPTGPGGTDSNSPDSPESSPPSPEEEYFVAVEQMPELVGGLESLFTKIRYPEEAREAGDEGRVIIRFIVNEEGEVEDPEVIRGVSESLDEEALRVVKEAEFKPGTQRGKPVRVQYSLPIIFRIQGNDNTSQELSGEDPENIQPVNNNLDSMVVNTY</sequence>
<dbReference type="RefSeq" id="WP_265786442.1">
    <property type="nucleotide sequence ID" value="NZ_BAABRS010000001.1"/>
</dbReference>
<dbReference type="InterPro" id="IPR006260">
    <property type="entry name" value="TonB/TolA_C"/>
</dbReference>
<organism evidence="8 9">
    <name type="scientific">Fodinibius salicampi</name>
    <dbReference type="NCBI Taxonomy" id="1920655"/>
    <lineage>
        <taxon>Bacteria</taxon>
        <taxon>Pseudomonadati</taxon>
        <taxon>Balneolota</taxon>
        <taxon>Balneolia</taxon>
        <taxon>Balneolales</taxon>
        <taxon>Balneolaceae</taxon>
        <taxon>Fodinibius</taxon>
    </lineage>
</organism>
<dbReference type="Pfam" id="PF03544">
    <property type="entry name" value="TonB_C"/>
    <property type="match status" value="1"/>
</dbReference>
<evidence type="ECO:0000256" key="4">
    <source>
        <dbReference type="ARBA" id="ARBA00023136"/>
    </source>
</evidence>
<feature type="transmembrane region" description="Helical" evidence="6">
    <location>
        <begin position="20"/>
        <end position="37"/>
    </location>
</feature>
<name>A0ABT3PU21_9BACT</name>
<evidence type="ECO:0000313" key="8">
    <source>
        <dbReference type="EMBL" id="MCW9711323.1"/>
    </source>
</evidence>
<keyword evidence="3 6" id="KW-1133">Transmembrane helix</keyword>
<keyword evidence="9" id="KW-1185">Reference proteome</keyword>
<keyword evidence="4 6" id="KW-0472">Membrane</keyword>
<dbReference type="PANTHER" id="PTHR34978:SF3">
    <property type="entry name" value="SLR0241 PROTEIN"/>
    <property type="match status" value="1"/>
</dbReference>
<evidence type="ECO:0000256" key="5">
    <source>
        <dbReference type="SAM" id="MobiDB-lite"/>
    </source>
</evidence>
<feature type="transmembrane region" description="Helical" evidence="6">
    <location>
        <begin position="49"/>
        <end position="69"/>
    </location>
</feature>